<keyword evidence="5" id="KW-1185">Reference proteome</keyword>
<keyword evidence="3" id="KW-0732">Signal</keyword>
<accession>A0A3M6QQN6</accession>
<protein>
    <submittedName>
        <fullName evidence="4">Uncharacterized protein</fullName>
    </submittedName>
</protein>
<feature type="repeat" description="TPR" evidence="1">
    <location>
        <begin position="126"/>
        <end position="159"/>
    </location>
</feature>
<evidence type="ECO:0000313" key="5">
    <source>
        <dbReference type="Proteomes" id="UP000278006"/>
    </source>
</evidence>
<comment type="caution">
    <text evidence="4">The sequence shown here is derived from an EMBL/GenBank/DDBJ whole genome shotgun (WGS) entry which is preliminary data.</text>
</comment>
<evidence type="ECO:0000313" key="4">
    <source>
        <dbReference type="EMBL" id="RMX04869.1"/>
    </source>
</evidence>
<dbReference type="SUPFAM" id="SSF48452">
    <property type="entry name" value="TPR-like"/>
    <property type="match status" value="1"/>
</dbReference>
<dbReference type="Gene3D" id="1.25.40.10">
    <property type="entry name" value="Tetratricopeptide repeat domain"/>
    <property type="match status" value="1"/>
</dbReference>
<name>A0A3M6QQN6_9BURK</name>
<reference evidence="4 5" key="1">
    <citation type="submission" date="2018-10" db="EMBL/GenBank/DDBJ databases">
        <title>Draft genome of Cortibacter populi DSM10536.</title>
        <authorList>
            <person name="Bernier A.-M."/>
            <person name="Bernard K."/>
        </authorList>
    </citation>
    <scope>NUCLEOTIDE SEQUENCE [LARGE SCALE GENOMIC DNA]</scope>
    <source>
        <strain evidence="4 5">DSM 105136</strain>
    </source>
</reference>
<gene>
    <name evidence="4" type="ORF">D8I35_13490</name>
</gene>
<sequence>MPTIHPMSDPAAVRRIRATALTLLCSMLLAACGTTSQTSAAPSPFITATPGVLGGNYPPKTAEEQRAARERQTAPADDPKAQEAQRIQSAQAMEALKQAEQAYADGEWEKAASAFKGLIQTHPRNAQVWFGYATATAFGGDLAEAAMAFEQVLAINPQDVRSAYNLTLIRLSQAELALQMARAQESAAPERLKRELQELSAQLTPLFRDAAQATGAAASDAASAIVTTVPAPNPNAGAAFRVQDPARAADQGRNSTALSGLEVPTTQP</sequence>
<feature type="region of interest" description="Disordered" evidence="2">
    <location>
        <begin position="244"/>
        <end position="268"/>
    </location>
</feature>
<evidence type="ECO:0000256" key="2">
    <source>
        <dbReference type="SAM" id="MobiDB-lite"/>
    </source>
</evidence>
<evidence type="ECO:0000256" key="1">
    <source>
        <dbReference type="PROSITE-ProRule" id="PRU00339"/>
    </source>
</evidence>
<feature type="compositionally biased region" description="Polar residues" evidence="2">
    <location>
        <begin position="252"/>
        <end position="268"/>
    </location>
</feature>
<evidence type="ECO:0000256" key="3">
    <source>
        <dbReference type="SAM" id="SignalP"/>
    </source>
</evidence>
<dbReference type="InterPro" id="IPR011990">
    <property type="entry name" value="TPR-like_helical_dom_sf"/>
</dbReference>
<dbReference type="InterPro" id="IPR019734">
    <property type="entry name" value="TPR_rpt"/>
</dbReference>
<keyword evidence="1" id="KW-0802">TPR repeat</keyword>
<feature type="chain" id="PRO_5018289820" evidence="3">
    <location>
        <begin position="41"/>
        <end position="268"/>
    </location>
</feature>
<organism evidence="4 5">
    <name type="scientific">Corticibacter populi</name>
    <dbReference type="NCBI Taxonomy" id="1550736"/>
    <lineage>
        <taxon>Bacteria</taxon>
        <taxon>Pseudomonadati</taxon>
        <taxon>Pseudomonadota</taxon>
        <taxon>Betaproteobacteria</taxon>
        <taxon>Burkholderiales</taxon>
        <taxon>Comamonadaceae</taxon>
        <taxon>Corticibacter</taxon>
    </lineage>
</organism>
<feature type="region of interest" description="Disordered" evidence="2">
    <location>
        <begin position="51"/>
        <end position="87"/>
    </location>
</feature>
<dbReference type="PROSITE" id="PS50005">
    <property type="entry name" value="TPR"/>
    <property type="match status" value="1"/>
</dbReference>
<feature type="signal peptide" evidence="3">
    <location>
        <begin position="1"/>
        <end position="40"/>
    </location>
</feature>
<dbReference type="Proteomes" id="UP000278006">
    <property type="component" value="Unassembled WGS sequence"/>
</dbReference>
<dbReference type="AlphaFoldDB" id="A0A3M6QQN6"/>
<proteinExistence type="predicted"/>
<feature type="compositionally biased region" description="Basic and acidic residues" evidence="2">
    <location>
        <begin position="61"/>
        <end position="83"/>
    </location>
</feature>
<dbReference type="EMBL" id="RDQO01000004">
    <property type="protein sequence ID" value="RMX04869.1"/>
    <property type="molecule type" value="Genomic_DNA"/>
</dbReference>